<dbReference type="Pfam" id="PF08659">
    <property type="entry name" value="KR"/>
    <property type="match status" value="1"/>
</dbReference>
<dbReference type="InterPro" id="IPR018201">
    <property type="entry name" value="Ketoacyl_synth_AS"/>
</dbReference>
<evidence type="ECO:0000256" key="1">
    <source>
        <dbReference type="ARBA" id="ARBA00022450"/>
    </source>
</evidence>
<dbReference type="InterPro" id="IPR050091">
    <property type="entry name" value="PKS_NRPS_Biosynth_Enz"/>
</dbReference>
<evidence type="ECO:0000256" key="7">
    <source>
        <dbReference type="SAM" id="MobiDB-lite"/>
    </source>
</evidence>
<feature type="region of interest" description="Disordered" evidence="7">
    <location>
        <begin position="1"/>
        <end position="21"/>
    </location>
</feature>
<keyword evidence="12" id="KW-1185">Reference proteome</keyword>
<dbReference type="InterPro" id="IPR049552">
    <property type="entry name" value="PKS_DH_N"/>
</dbReference>
<feature type="compositionally biased region" description="Low complexity" evidence="7">
    <location>
        <begin position="7"/>
        <end position="21"/>
    </location>
</feature>
<evidence type="ECO:0000256" key="2">
    <source>
        <dbReference type="ARBA" id="ARBA00022553"/>
    </source>
</evidence>
<dbReference type="InterPro" id="IPR020807">
    <property type="entry name" value="PKS_DH"/>
</dbReference>
<gene>
    <name evidence="11" type="ORF">QM012_000761</name>
</gene>
<feature type="region of interest" description="C-terminal hotdog fold" evidence="6">
    <location>
        <begin position="1068"/>
        <end position="1206"/>
    </location>
</feature>
<dbReference type="InterPro" id="IPR013968">
    <property type="entry name" value="PKS_KR"/>
</dbReference>
<dbReference type="Gene3D" id="1.10.1200.10">
    <property type="entry name" value="ACP-like"/>
    <property type="match status" value="1"/>
</dbReference>
<dbReference type="SMART" id="SM00822">
    <property type="entry name" value="PKS_KR"/>
    <property type="match status" value="1"/>
</dbReference>
<dbReference type="InterPro" id="IPR001227">
    <property type="entry name" value="Ac_transferase_dom_sf"/>
</dbReference>
<comment type="caution">
    <text evidence="11">The sequence shown here is derived from an EMBL/GenBank/DDBJ whole genome shotgun (WGS) entry which is preliminary data.</text>
</comment>
<protein>
    <recommendedName>
        <fullName evidence="5">6-methylsalicylic acid synthase</fullName>
        <ecNumber evidence="5">2.3.1.165</ecNumber>
    </recommendedName>
</protein>
<evidence type="ECO:0000256" key="4">
    <source>
        <dbReference type="ARBA" id="ARBA00023268"/>
    </source>
</evidence>
<feature type="active site" description="Proton donor; for dehydratase activity" evidence="6">
    <location>
        <position position="1127"/>
    </location>
</feature>
<dbReference type="InterPro" id="IPR057326">
    <property type="entry name" value="KR_dom"/>
</dbReference>
<dbReference type="Pfam" id="PF22621">
    <property type="entry name" value="CurL-like_PKS_C"/>
    <property type="match status" value="1"/>
</dbReference>
<dbReference type="SUPFAM" id="SSF52151">
    <property type="entry name" value="FabD/lysophospholipase-like"/>
    <property type="match status" value="1"/>
</dbReference>
<dbReference type="PROSITE" id="PS00606">
    <property type="entry name" value="KS3_1"/>
    <property type="match status" value="1"/>
</dbReference>
<keyword evidence="2" id="KW-0597">Phosphoprotein</keyword>
<dbReference type="InterPro" id="IPR042104">
    <property type="entry name" value="PKS_dehydratase_sf"/>
</dbReference>
<dbReference type="Proteomes" id="UP001341245">
    <property type="component" value="Unassembled WGS sequence"/>
</dbReference>
<dbReference type="InterPro" id="IPR014030">
    <property type="entry name" value="Ketoacyl_synth_N"/>
</dbReference>
<dbReference type="SMART" id="SM00823">
    <property type="entry name" value="PKS_PP"/>
    <property type="match status" value="1"/>
</dbReference>
<dbReference type="InterPro" id="IPR020841">
    <property type="entry name" value="PKS_Beta-ketoAc_synthase_dom"/>
</dbReference>
<dbReference type="Pfam" id="PF21089">
    <property type="entry name" value="PKS_DH_N"/>
    <property type="match status" value="1"/>
</dbReference>
<name>A0ABR0TWS7_AURPU</name>
<feature type="active site" description="Proton acceptor; for dehydratase activity" evidence="6">
    <location>
        <position position="970"/>
    </location>
</feature>
<dbReference type="PROSITE" id="PS50075">
    <property type="entry name" value="CARRIER"/>
    <property type="match status" value="1"/>
</dbReference>
<sequence length="1747" mass="188405">MERTTHDSSTTTIYTPMAASSDSCSSSQVEFVQYEDSSPANDRGHLDIAIVGMGCRVPGGNNSPAELWDYLMGSKEASGDMPEIRWQPYHGRNPRNAETLVNTITKGYYLDRLEDFDPAFFAISPREAEQMDPQQRITLEVAWEALEHAGIAPQSLSGSNTAVYMGVNSDDYGKLILEDLQNVEAHMGVGTAYCGIPSRISYILNLLGPSFAVDAACASSLVAIHQARQALLMGETDLAIAGGANALIGPGLTRVLQEAGAIADDGKCRSFDDSAHGYGRGEGAGIVIMKRLSQAIVDNDHIIGVLKGSAVAADGKTLGIMAPNPEAQKLVARAALAEANVPASSISYIEAHATSTSVGDPAETQALAEVYGHAARSRGSGPCLIGSIKSNIGHLEAGAGVMGLIKALMVLQNRVVPAQVNLEVLNRKIDWQQSMLLACKESTGLESTELPLRAAIASYGYSGTVSHAIIETAPQIDPISVQDSSLPSLLLLSAPQPDRIQKAAQALAQWLETKGSNVQLEEIATTLAVRRGHHKYRSCVVATNKVDAISLLRKLATGSSDTLLLRNTISPQASVGPVWVFSGHGSHWTGMGYELYKSSTSFADTVQQMEPIIQQELGFSAIEALLAGTFENTKMIQVLTFVMHMGIAAVLMDISGPPSAVIGHSLGETAAAVVSGAITLIEGTLIVCRRARLYQTVAGKGAMSVVSLTREECTERLNESPDLTIAIDASPTSCVVSGPKDAIANLNAAWRKDGIEMRSVDTDVAFHSSMLKPLGRPLFEALEHDIFPQPPRIKLYSTSSKDPLAQDIRDAHYWVNNMISPVLLRDAVVLAARDGYRAFVEVSSHPIITHSINETLEDAGLDDFLAIPTMLRNKTPLDNIFTAVGKIHCFGCPIKYTQESGRPWSSEVPGTLWSHKPYWRKVADVRFGKSTTHNPTSNDLLGARTDIWGSEKVLFETRIDETTKPFPGKHPLHGSEIVPAAVLITTFLNASHSNHLQDISLKVPVVVSPARDVQVLADLDGITISSRLANQGDEGGSWLTNTTCKVGSENVLPSVKTLDITNTRARLTRHLEPSFATDYLANVGVAEMGFPWKVTEHLENDTEMLARVENNPENSSGMKTLWTSMLDSATSIASTIFHREPKLRMPRSVRKVVRTLQSECPVTGYIYCCRTDDACGSDILLCSEDGTVLIEIQGMTFAGIEGESSLRSDKSNLVHRLVWTPVLPSETPNCFQHVVFLTEKDNPLVVSYQSQLDAKGYSTEVIHDATKINSTQESTVIVHVPRQATSKDDIFEVISTSCSTLVSATNMLAARNHPLKLFCVVAQGNNTSHLGSSPLYGLSRIISSEHPEVWGGLFEAEDGLIPLSAMRYVQHQDIVRIDDGIPKTACLRSISARPSKTALTFRPGRTYLITGGLGALGLEIATWMTQRGARRLLLVSRQKLPHRSTWSSHMQNPTIQKIVALEDAGATVITISLDISEAGADSRLAEAIADCNVPPVAGVVHAAGILKDQLVKEITAEAFDGVLAPKIKGALNLDKLFPPGFLEFFTMFSSCGQLFGFPGQASYASGNAFLDCLAAQRRALGDNASSILWTSWRGLGMAASTDYINAELNARGISDITKEEGFTAWEEISRHDIDHAVVLWALTLELDDPLPHSILRDIVVRKPHQVVDVQNGGTPPSNTRPTSGLALKTFVTDTVVSCVASALSVDAADVDHAVALSEMGMDSVMTVLFRTSLQQKLRIKVSPTLVE</sequence>
<dbReference type="SUPFAM" id="SSF51735">
    <property type="entry name" value="NAD(P)-binding Rossmann-fold domains"/>
    <property type="match status" value="2"/>
</dbReference>
<dbReference type="SMART" id="SM00825">
    <property type="entry name" value="PKS_KS"/>
    <property type="match status" value="1"/>
</dbReference>
<dbReference type="SUPFAM" id="SSF55048">
    <property type="entry name" value="Probable ACP-binding domain of malonyl-CoA ACP transacylase"/>
    <property type="match status" value="1"/>
</dbReference>
<dbReference type="InterPro" id="IPR016036">
    <property type="entry name" value="Malonyl_transacylase_ACP-bd"/>
</dbReference>
<dbReference type="InterPro" id="IPR014043">
    <property type="entry name" value="Acyl_transferase_dom"/>
</dbReference>
<feature type="domain" description="Carrier" evidence="8">
    <location>
        <begin position="1689"/>
        <end position="1747"/>
    </location>
</feature>
<dbReference type="InterPro" id="IPR020806">
    <property type="entry name" value="PKS_PP-bd"/>
</dbReference>
<organism evidence="11 12">
    <name type="scientific">Aureobasidium pullulans</name>
    <name type="common">Black yeast</name>
    <name type="synonym">Pullularia pullulans</name>
    <dbReference type="NCBI Taxonomy" id="5580"/>
    <lineage>
        <taxon>Eukaryota</taxon>
        <taxon>Fungi</taxon>
        <taxon>Dikarya</taxon>
        <taxon>Ascomycota</taxon>
        <taxon>Pezizomycotina</taxon>
        <taxon>Dothideomycetes</taxon>
        <taxon>Dothideomycetidae</taxon>
        <taxon>Dothideales</taxon>
        <taxon>Saccotheciaceae</taxon>
        <taxon>Aureobasidium</taxon>
    </lineage>
</organism>
<dbReference type="Gene3D" id="3.40.47.10">
    <property type="match status" value="1"/>
</dbReference>
<dbReference type="PROSITE" id="PS52019">
    <property type="entry name" value="PKS_MFAS_DH"/>
    <property type="match status" value="1"/>
</dbReference>
<dbReference type="PANTHER" id="PTHR43775">
    <property type="entry name" value="FATTY ACID SYNTHASE"/>
    <property type="match status" value="1"/>
</dbReference>
<evidence type="ECO:0000259" key="10">
    <source>
        <dbReference type="PROSITE" id="PS52019"/>
    </source>
</evidence>
<dbReference type="InterPro" id="IPR009081">
    <property type="entry name" value="PP-bd_ACP"/>
</dbReference>
<dbReference type="InterPro" id="IPR049900">
    <property type="entry name" value="PKS_mFAS_DH"/>
</dbReference>
<dbReference type="PROSITE" id="PS52004">
    <property type="entry name" value="KS3_2"/>
    <property type="match status" value="1"/>
</dbReference>
<dbReference type="InterPro" id="IPR036291">
    <property type="entry name" value="NAD(P)-bd_dom_sf"/>
</dbReference>
<dbReference type="SUPFAM" id="SSF53901">
    <property type="entry name" value="Thiolase-like"/>
    <property type="match status" value="1"/>
</dbReference>
<dbReference type="InterPro" id="IPR016035">
    <property type="entry name" value="Acyl_Trfase/lysoPLipase"/>
</dbReference>
<evidence type="ECO:0000259" key="9">
    <source>
        <dbReference type="PROSITE" id="PS52004"/>
    </source>
</evidence>
<dbReference type="InterPro" id="IPR014031">
    <property type="entry name" value="Ketoacyl_synth_C"/>
</dbReference>
<dbReference type="PANTHER" id="PTHR43775:SF22">
    <property type="entry name" value="SYNTHASE, PUTATIVE (JCVI)-RELATED"/>
    <property type="match status" value="1"/>
</dbReference>
<reference evidence="11 12" key="1">
    <citation type="submission" date="2023-11" db="EMBL/GenBank/DDBJ databases">
        <title>Draft genome sequence and annotation of the polyextremotolerant black yeast-like fungus Aureobasidium pullulans NRRL 62042.</title>
        <authorList>
            <person name="Dielentheis-Frenken M.R.E."/>
            <person name="Wibberg D."/>
            <person name="Blank L.M."/>
            <person name="Tiso T."/>
        </authorList>
    </citation>
    <scope>NUCLEOTIDE SEQUENCE [LARGE SCALE GENOMIC DNA]</scope>
    <source>
        <strain evidence="11 12">NRRL 62042</strain>
    </source>
</reference>
<keyword evidence="1" id="KW-0596">Phosphopantetheine</keyword>
<feature type="domain" description="Ketosynthase family 3 (KS3)" evidence="9">
    <location>
        <begin position="45"/>
        <end position="472"/>
    </location>
</feature>
<dbReference type="Pfam" id="PF02801">
    <property type="entry name" value="Ketoacyl-synt_C"/>
    <property type="match status" value="1"/>
</dbReference>
<dbReference type="InterPro" id="IPR016039">
    <property type="entry name" value="Thiolase-like"/>
</dbReference>
<evidence type="ECO:0000313" key="11">
    <source>
        <dbReference type="EMBL" id="KAK6008858.1"/>
    </source>
</evidence>
<evidence type="ECO:0000259" key="8">
    <source>
        <dbReference type="PROSITE" id="PS50075"/>
    </source>
</evidence>
<dbReference type="SMART" id="SM00827">
    <property type="entry name" value="PKS_AT"/>
    <property type="match status" value="1"/>
</dbReference>
<feature type="domain" description="PKS/mFAS DH" evidence="10">
    <location>
        <begin position="938"/>
        <end position="1206"/>
    </location>
</feature>
<proteinExistence type="predicted"/>
<dbReference type="SMART" id="SM00826">
    <property type="entry name" value="PKS_DH"/>
    <property type="match status" value="1"/>
</dbReference>
<keyword evidence="4" id="KW-0511">Multifunctional enzyme</keyword>
<accession>A0ABR0TWS7</accession>
<dbReference type="Pfam" id="PF00109">
    <property type="entry name" value="ketoacyl-synt"/>
    <property type="match status" value="1"/>
</dbReference>
<evidence type="ECO:0000313" key="12">
    <source>
        <dbReference type="Proteomes" id="UP001341245"/>
    </source>
</evidence>
<evidence type="ECO:0000256" key="6">
    <source>
        <dbReference type="PROSITE-ProRule" id="PRU01363"/>
    </source>
</evidence>
<dbReference type="EC" id="2.3.1.165" evidence="5"/>
<dbReference type="Gene3D" id="3.30.70.250">
    <property type="entry name" value="Malonyl-CoA ACP transacylase, ACP-binding"/>
    <property type="match status" value="1"/>
</dbReference>
<dbReference type="Pfam" id="PF00698">
    <property type="entry name" value="Acyl_transf_1"/>
    <property type="match status" value="1"/>
</dbReference>
<keyword evidence="3" id="KW-0808">Transferase</keyword>
<dbReference type="Gene3D" id="3.40.366.10">
    <property type="entry name" value="Malonyl-Coenzyme A Acyl Carrier Protein, domain 2"/>
    <property type="match status" value="1"/>
</dbReference>
<dbReference type="Gene3D" id="3.10.129.110">
    <property type="entry name" value="Polyketide synthase dehydratase"/>
    <property type="match status" value="1"/>
</dbReference>
<evidence type="ECO:0000256" key="3">
    <source>
        <dbReference type="ARBA" id="ARBA00022679"/>
    </source>
</evidence>
<dbReference type="EMBL" id="JASGXD010000001">
    <property type="protein sequence ID" value="KAK6008858.1"/>
    <property type="molecule type" value="Genomic_DNA"/>
</dbReference>
<feature type="region of interest" description="N-terminal hotdog fold" evidence="6">
    <location>
        <begin position="938"/>
        <end position="1053"/>
    </location>
</feature>
<dbReference type="CDD" id="cd00833">
    <property type="entry name" value="PKS"/>
    <property type="match status" value="1"/>
</dbReference>
<dbReference type="InterPro" id="IPR036736">
    <property type="entry name" value="ACP-like_sf"/>
</dbReference>
<dbReference type="Gene3D" id="3.40.50.720">
    <property type="entry name" value="NAD(P)-binding Rossmann-like Domain"/>
    <property type="match status" value="1"/>
</dbReference>
<dbReference type="SUPFAM" id="SSF47336">
    <property type="entry name" value="ACP-like"/>
    <property type="match status" value="1"/>
</dbReference>
<evidence type="ECO:0000256" key="5">
    <source>
        <dbReference type="ARBA" id="ARBA00038879"/>
    </source>
</evidence>
<dbReference type="Pfam" id="PF00550">
    <property type="entry name" value="PP-binding"/>
    <property type="match status" value="1"/>
</dbReference>